<evidence type="ECO:0000256" key="1">
    <source>
        <dbReference type="SAM" id="Phobius"/>
    </source>
</evidence>
<keyword evidence="3" id="KW-1185">Reference proteome</keyword>
<dbReference type="Pfam" id="PF11066">
    <property type="entry name" value="DUF2867"/>
    <property type="match status" value="1"/>
</dbReference>
<evidence type="ECO:0000313" key="2">
    <source>
        <dbReference type="EMBL" id="RBL91511.1"/>
    </source>
</evidence>
<organism evidence="2 3">
    <name type="scientific">Chitinophaga flava</name>
    <dbReference type="NCBI Taxonomy" id="2259036"/>
    <lineage>
        <taxon>Bacteria</taxon>
        <taxon>Pseudomonadati</taxon>
        <taxon>Bacteroidota</taxon>
        <taxon>Chitinophagia</taxon>
        <taxon>Chitinophagales</taxon>
        <taxon>Chitinophagaceae</taxon>
        <taxon>Chitinophaga</taxon>
    </lineage>
</organism>
<dbReference type="EMBL" id="QFFJ01000001">
    <property type="protein sequence ID" value="RBL91511.1"/>
    <property type="molecule type" value="Genomic_DNA"/>
</dbReference>
<sequence length="149" mass="17464">MAMKKQYTYFEDVRQIRINDNDCTLQKIWAIGGQNGWYYGNWMWQLRGYLDELAGGPGLRRGRRHPSELVEGDYLDVWRVAVADKTGRRLLLQAEMKLPGEAWLEFTIKEDILVQTASFHAYGLAGKLYWYLMLPFHGFIFPGMIRKLI</sequence>
<protein>
    <recommendedName>
        <fullName evidence="4">DUF2867 domain-containing protein</fullName>
    </recommendedName>
</protein>
<gene>
    <name evidence="2" type="ORF">DF182_02555</name>
</gene>
<accession>A0A365XZT4</accession>
<keyword evidence="1" id="KW-0812">Transmembrane</keyword>
<evidence type="ECO:0000313" key="3">
    <source>
        <dbReference type="Proteomes" id="UP000253410"/>
    </source>
</evidence>
<keyword evidence="1" id="KW-0472">Membrane</keyword>
<dbReference type="RefSeq" id="WP_113614109.1">
    <property type="nucleotide sequence ID" value="NZ_QFFJ01000001.1"/>
</dbReference>
<evidence type="ECO:0008006" key="4">
    <source>
        <dbReference type="Google" id="ProtNLM"/>
    </source>
</evidence>
<reference evidence="2 3" key="1">
    <citation type="submission" date="2018-05" db="EMBL/GenBank/DDBJ databases">
        <title>Chitinophaga sp. K3CV102501T nov., isolated from isolated from a monsoon evergreen broad-leaved forest soil.</title>
        <authorList>
            <person name="Lv Y."/>
        </authorList>
    </citation>
    <scope>NUCLEOTIDE SEQUENCE [LARGE SCALE GENOMIC DNA]</scope>
    <source>
        <strain evidence="2 3">GDMCC 1.1325</strain>
    </source>
</reference>
<feature type="transmembrane region" description="Helical" evidence="1">
    <location>
        <begin position="128"/>
        <end position="145"/>
    </location>
</feature>
<dbReference type="OrthoDB" id="9774199at2"/>
<name>A0A365XZT4_9BACT</name>
<dbReference type="InterPro" id="IPR021295">
    <property type="entry name" value="DUF2867"/>
</dbReference>
<keyword evidence="1" id="KW-1133">Transmembrane helix</keyword>
<proteinExistence type="predicted"/>
<comment type="caution">
    <text evidence="2">The sequence shown here is derived from an EMBL/GenBank/DDBJ whole genome shotgun (WGS) entry which is preliminary data.</text>
</comment>
<dbReference type="Proteomes" id="UP000253410">
    <property type="component" value="Unassembled WGS sequence"/>
</dbReference>
<dbReference type="AlphaFoldDB" id="A0A365XZT4"/>